<reference evidence="2" key="1">
    <citation type="submission" date="2018-12" db="EMBL/GenBank/DDBJ databases">
        <title>Tengunoibacter tsumagoiensis gen. nov., sp. nov., Dictyobacter kobayashii sp. nov., D. alpinus sp. nov., and D. joshuensis sp. nov. and description of Dictyobacteraceae fam. nov. within the order Ktedonobacterales isolated from Tengu-no-mugimeshi.</title>
        <authorList>
            <person name="Wang C.M."/>
            <person name="Zheng Y."/>
            <person name="Sakai Y."/>
            <person name="Toyoda A."/>
            <person name="Minakuchi Y."/>
            <person name="Abe K."/>
            <person name="Yokota A."/>
            <person name="Yabe S."/>
        </authorList>
    </citation>
    <scope>NUCLEOTIDE SEQUENCE [LARGE SCALE GENOMIC DNA]</scope>
    <source>
        <strain evidence="2">Uno16</strain>
    </source>
</reference>
<sequence>MTEYSVQGCGFIYICKQQKHECFFPTVAKTVATELRQPFPNTLGILTTNSLSQSLMSVRGQDTVDQSDTMAAPGEA</sequence>
<protein>
    <submittedName>
        <fullName evidence="1">Uncharacterized protein</fullName>
    </submittedName>
</protein>
<keyword evidence="2" id="KW-1185">Reference proteome</keyword>
<accession>A0A402BE35</accession>
<proteinExistence type="predicted"/>
<dbReference type="Proteomes" id="UP000287171">
    <property type="component" value="Unassembled WGS sequence"/>
</dbReference>
<name>A0A402BE35_9CHLR</name>
<dbReference type="EMBL" id="BIFT01000002">
    <property type="protein sequence ID" value="GCE29653.1"/>
    <property type="molecule type" value="Genomic_DNA"/>
</dbReference>
<comment type="caution">
    <text evidence="1">The sequence shown here is derived from an EMBL/GenBank/DDBJ whole genome shotgun (WGS) entry which is preliminary data.</text>
</comment>
<gene>
    <name evidence="1" type="ORF">KDA_51370</name>
</gene>
<dbReference type="AlphaFoldDB" id="A0A402BE35"/>
<evidence type="ECO:0000313" key="2">
    <source>
        <dbReference type="Proteomes" id="UP000287171"/>
    </source>
</evidence>
<organism evidence="1 2">
    <name type="scientific">Dictyobacter alpinus</name>
    <dbReference type="NCBI Taxonomy" id="2014873"/>
    <lineage>
        <taxon>Bacteria</taxon>
        <taxon>Bacillati</taxon>
        <taxon>Chloroflexota</taxon>
        <taxon>Ktedonobacteria</taxon>
        <taxon>Ktedonobacterales</taxon>
        <taxon>Dictyobacteraceae</taxon>
        <taxon>Dictyobacter</taxon>
    </lineage>
</organism>
<evidence type="ECO:0000313" key="1">
    <source>
        <dbReference type="EMBL" id="GCE29653.1"/>
    </source>
</evidence>